<evidence type="ECO:0000313" key="2">
    <source>
        <dbReference type="Proteomes" id="UP000198916"/>
    </source>
</evidence>
<sequence length="50" mass="5798">MNQFNYIKFSLAKDCDILPSELPKTFTAIRHQSLTYLLSIPARMCMCCCH</sequence>
<dbReference type="Proteomes" id="UP000198916">
    <property type="component" value="Unassembled WGS sequence"/>
</dbReference>
<organism evidence="1 2">
    <name type="scientific">Parapedobacter koreensis</name>
    <dbReference type="NCBI Taxonomy" id="332977"/>
    <lineage>
        <taxon>Bacteria</taxon>
        <taxon>Pseudomonadati</taxon>
        <taxon>Bacteroidota</taxon>
        <taxon>Sphingobacteriia</taxon>
        <taxon>Sphingobacteriales</taxon>
        <taxon>Sphingobacteriaceae</taxon>
        <taxon>Parapedobacter</taxon>
    </lineage>
</organism>
<dbReference type="STRING" id="332977.SAMN05421740_101759"/>
<gene>
    <name evidence="1" type="ORF">SAMN05421740_101759</name>
</gene>
<proteinExistence type="predicted"/>
<reference evidence="2" key="1">
    <citation type="submission" date="2016-10" db="EMBL/GenBank/DDBJ databases">
        <authorList>
            <person name="Varghese N."/>
            <person name="Submissions S."/>
        </authorList>
    </citation>
    <scope>NUCLEOTIDE SEQUENCE [LARGE SCALE GENOMIC DNA]</scope>
    <source>
        <strain evidence="2">Jip14</strain>
    </source>
</reference>
<dbReference type="AlphaFoldDB" id="A0A1H7GPI4"/>
<accession>A0A1H7GPI4</accession>
<dbReference type="EMBL" id="FNZR01000001">
    <property type="protein sequence ID" value="SEK39991.1"/>
    <property type="molecule type" value="Genomic_DNA"/>
</dbReference>
<protein>
    <submittedName>
        <fullName evidence="1">Uncharacterized protein</fullName>
    </submittedName>
</protein>
<keyword evidence="2" id="KW-1185">Reference proteome</keyword>
<evidence type="ECO:0000313" key="1">
    <source>
        <dbReference type="EMBL" id="SEK39991.1"/>
    </source>
</evidence>
<name>A0A1H7GPI4_9SPHI</name>